<dbReference type="EMBL" id="QZKU01000066">
    <property type="protein sequence ID" value="RJP21652.1"/>
    <property type="molecule type" value="Genomic_DNA"/>
</dbReference>
<proteinExistence type="predicted"/>
<dbReference type="Proteomes" id="UP000265882">
    <property type="component" value="Unassembled WGS sequence"/>
</dbReference>
<accession>A0A3A4NRJ8</accession>
<comment type="caution">
    <text evidence="1">The sequence shown here is derived from an EMBL/GenBank/DDBJ whole genome shotgun (WGS) entry which is preliminary data.</text>
</comment>
<dbReference type="AlphaFoldDB" id="A0A3A4NRJ8"/>
<evidence type="ECO:0000313" key="1">
    <source>
        <dbReference type="EMBL" id="RJP21652.1"/>
    </source>
</evidence>
<protein>
    <submittedName>
        <fullName evidence="1">Uncharacterized protein</fullName>
    </submittedName>
</protein>
<organism evidence="1 2">
    <name type="scientific">Abyssobacteria bacterium (strain SURF_5)</name>
    <dbReference type="NCBI Taxonomy" id="2093360"/>
    <lineage>
        <taxon>Bacteria</taxon>
        <taxon>Pseudomonadati</taxon>
        <taxon>Candidatus Hydrogenedentota</taxon>
        <taxon>Candidatus Abyssobacteria</taxon>
    </lineage>
</organism>
<sequence>MGYYIFHNKTVGEAQIHYGDCPHCRHGYGRTEEAEVEPKGGEWLGPFSSYHDAEMAAGKARAHVRDCVECMP</sequence>
<gene>
    <name evidence="1" type="ORF">C4520_09445</name>
</gene>
<name>A0A3A4NRJ8_ABYX5</name>
<evidence type="ECO:0000313" key="2">
    <source>
        <dbReference type="Proteomes" id="UP000265882"/>
    </source>
</evidence>
<reference evidence="1 2" key="1">
    <citation type="journal article" date="2017" name="ISME J.">
        <title>Energy and carbon metabolisms in a deep terrestrial subsurface fluid microbial community.</title>
        <authorList>
            <person name="Momper L."/>
            <person name="Jungbluth S.P."/>
            <person name="Lee M.D."/>
            <person name="Amend J.P."/>
        </authorList>
    </citation>
    <scope>NUCLEOTIDE SEQUENCE [LARGE SCALE GENOMIC DNA]</scope>
    <source>
        <strain evidence="1">SURF_5</strain>
    </source>
</reference>